<keyword evidence="2" id="KW-0012">Acyltransferase</keyword>
<dbReference type="STRING" id="966.BTA35_0202535"/>
<sequence>MNTLENDSFKEIRPYYDHEVNEVVQEVINNPELISAICQFRFPQLHQSLGFLLRPLIRRKLKSQFSDINRIDQFQSQIAGYMNRMIRNSTDGFTVSGLEQLDTSKAYLFVANHRDIAMDPAFVNYALYQANRDTVRIAIGDNLLQKPYISDLMRLNKSFIVKRSAKGVREMMKTLTQLSGYINFSILEEQHSIWIAQKEGRAKDGIDRTDPAIVKMFYMSRKQKGSGPTFSEVINELNIVPVTISYEYDPCDEMKARELNALATEGSYNKVEFEDIDSIVKGISGHKGRVHVHFDQPLSGEFANADQAASQIDRRIWDNYCFYPSNWLALEKLGGYEHISGKPMITQQERNQFEQHLQSIPEKLHDYVLKMYANPILNSRGLINS</sequence>
<protein>
    <submittedName>
        <fullName evidence="2">Glycerol acyltransferase</fullName>
    </submittedName>
</protein>
<dbReference type="GO" id="GO:0019698">
    <property type="term" value="P:D-galacturonate catabolic process"/>
    <property type="evidence" value="ECO:0007669"/>
    <property type="project" value="TreeGrafter"/>
</dbReference>
<dbReference type="PANTHER" id="PTHR30068:SF3">
    <property type="entry name" value="PHOSPHOLIPID_GLYCEROL ACYLTRANSFERASE DOMAIN-CONTAINING PROTEIN"/>
    <property type="match status" value="1"/>
</dbReference>
<dbReference type="InterPro" id="IPR002123">
    <property type="entry name" value="Plipid/glycerol_acylTrfase"/>
</dbReference>
<dbReference type="GO" id="GO:0016746">
    <property type="term" value="F:acyltransferase activity"/>
    <property type="evidence" value="ECO:0007669"/>
    <property type="project" value="UniProtKB-KW"/>
</dbReference>
<name>A0A1T1HFB5_OCELI</name>
<dbReference type="EMBL" id="MTSD02000001">
    <property type="protein sequence ID" value="OOV88407.1"/>
    <property type="molecule type" value="Genomic_DNA"/>
</dbReference>
<comment type="caution">
    <text evidence="2">The sequence shown here is derived from an EMBL/GenBank/DDBJ whole genome shotgun (WGS) entry which is preliminary data.</text>
</comment>
<reference evidence="2" key="1">
    <citation type="submission" date="2017-02" db="EMBL/GenBank/DDBJ databases">
        <title>Draft Genome Sequence of the Salt Water Bacterium Oceanospirillum linum ATCC 11336.</title>
        <authorList>
            <person name="Trachtenberg A.M."/>
            <person name="Carney J.G."/>
            <person name="Linnane J.D."/>
            <person name="Rheaume B.A."/>
            <person name="Pitts N.L."/>
            <person name="Mykles D.L."/>
            <person name="Maclea K.S."/>
        </authorList>
    </citation>
    <scope>NUCLEOTIDE SEQUENCE [LARGE SCALE GENOMIC DNA]</scope>
    <source>
        <strain evidence="2">ATCC 11336</strain>
    </source>
</reference>
<dbReference type="SUPFAM" id="SSF69593">
    <property type="entry name" value="Glycerol-3-phosphate (1)-acyltransferase"/>
    <property type="match status" value="1"/>
</dbReference>
<dbReference type="Proteomes" id="UP000190064">
    <property type="component" value="Unassembled WGS sequence"/>
</dbReference>
<keyword evidence="3" id="KW-1185">Reference proteome</keyword>
<evidence type="ECO:0000313" key="2">
    <source>
        <dbReference type="EMBL" id="OOV88407.1"/>
    </source>
</evidence>
<evidence type="ECO:0000259" key="1">
    <source>
        <dbReference type="SMART" id="SM00563"/>
    </source>
</evidence>
<accession>A0A1T1HFB5</accession>
<dbReference type="SMART" id="SM00563">
    <property type="entry name" value="PlsC"/>
    <property type="match status" value="1"/>
</dbReference>
<feature type="domain" description="Phospholipid/glycerol acyltransferase" evidence="1">
    <location>
        <begin position="107"/>
        <end position="247"/>
    </location>
</feature>
<keyword evidence="2" id="KW-0808">Transferase</keyword>
<organism evidence="2 3">
    <name type="scientific">Oceanospirillum linum</name>
    <dbReference type="NCBI Taxonomy" id="966"/>
    <lineage>
        <taxon>Bacteria</taxon>
        <taxon>Pseudomonadati</taxon>
        <taxon>Pseudomonadota</taxon>
        <taxon>Gammaproteobacteria</taxon>
        <taxon>Oceanospirillales</taxon>
        <taxon>Oceanospirillaceae</taxon>
        <taxon>Oceanospirillum</taxon>
    </lineage>
</organism>
<proteinExistence type="predicted"/>
<dbReference type="AlphaFoldDB" id="A0A1T1HFB5"/>
<dbReference type="Pfam" id="PF01553">
    <property type="entry name" value="Acyltransferase"/>
    <property type="match status" value="1"/>
</dbReference>
<evidence type="ECO:0000313" key="3">
    <source>
        <dbReference type="Proteomes" id="UP000190064"/>
    </source>
</evidence>
<dbReference type="PANTHER" id="PTHR30068">
    <property type="entry name" value="URONATE ISOMERASE"/>
    <property type="match status" value="1"/>
</dbReference>
<gene>
    <name evidence="2" type="ORF">BTA35_0202535</name>
</gene>
<dbReference type="GO" id="GO:0042840">
    <property type="term" value="P:D-glucuronate catabolic process"/>
    <property type="evidence" value="ECO:0007669"/>
    <property type="project" value="TreeGrafter"/>
</dbReference>
<dbReference type="RefSeq" id="WP_077242842.1">
    <property type="nucleotide sequence ID" value="NZ_FXTS01000001.1"/>
</dbReference>